<accession>A0A7Y3YQE2</accession>
<dbReference type="EMBL" id="VTXW01000014">
    <property type="protein sequence ID" value="NOH34682.1"/>
    <property type="molecule type" value="Genomic_DNA"/>
</dbReference>
<dbReference type="Proteomes" id="UP000525336">
    <property type="component" value="Unassembled WGS sequence"/>
</dbReference>
<evidence type="ECO:0008006" key="4">
    <source>
        <dbReference type="Google" id="ProtNLM"/>
    </source>
</evidence>
<gene>
    <name evidence="2" type="ORF">F0245_15135</name>
</gene>
<evidence type="ECO:0000256" key="1">
    <source>
        <dbReference type="SAM" id="SignalP"/>
    </source>
</evidence>
<evidence type="ECO:0000313" key="3">
    <source>
        <dbReference type="Proteomes" id="UP000525336"/>
    </source>
</evidence>
<evidence type="ECO:0000313" key="2">
    <source>
        <dbReference type="EMBL" id="NOH34682.1"/>
    </source>
</evidence>
<feature type="signal peptide" evidence="1">
    <location>
        <begin position="1"/>
        <end position="21"/>
    </location>
</feature>
<organism evidence="2 3">
    <name type="scientific">Vibrio chagasii</name>
    <dbReference type="NCBI Taxonomy" id="170679"/>
    <lineage>
        <taxon>Bacteria</taxon>
        <taxon>Pseudomonadati</taxon>
        <taxon>Pseudomonadota</taxon>
        <taxon>Gammaproteobacteria</taxon>
        <taxon>Vibrionales</taxon>
        <taxon>Vibrionaceae</taxon>
        <taxon>Vibrio</taxon>
    </lineage>
</organism>
<dbReference type="InterPro" id="IPR011990">
    <property type="entry name" value="TPR-like_helical_dom_sf"/>
</dbReference>
<comment type="caution">
    <text evidence="2">The sequence shown here is derived from an EMBL/GenBank/DDBJ whole genome shotgun (WGS) entry which is preliminary data.</text>
</comment>
<dbReference type="SUPFAM" id="SSF48452">
    <property type="entry name" value="TPR-like"/>
    <property type="match status" value="1"/>
</dbReference>
<reference evidence="2 3" key="1">
    <citation type="submission" date="2019-09" db="EMBL/GenBank/DDBJ databases">
        <title>Draft genome sequencing and comparative genomics of hatchery-associated Vibrios.</title>
        <authorList>
            <person name="Kehlet-Delgado H."/>
            <person name="Mueller R.S."/>
        </authorList>
    </citation>
    <scope>NUCLEOTIDE SEQUENCE [LARGE SCALE GENOMIC DNA]</scope>
    <source>
        <strain evidence="2 3">00-90-10</strain>
    </source>
</reference>
<keyword evidence="1" id="KW-0732">Signal</keyword>
<dbReference type="AlphaFoldDB" id="A0A7Y3YQE2"/>
<sequence length="374" mass="42650">MNVIKRFIFLTLIFSCLLNQAVAKSEYDIYQKDFSQKKTGVYEKDDWVFFVVKQQCLSKKKYAGTAESKAAEKTFYLMLKDEIVKRGISFSSDIEGIGHPLNLDIKKEVSKEFTAQSAIKHKLLFDRNSETDPCTQEYVVVLDRHQFNPNGVTIPTTQVETSAVNVILSALKREDFSLTKQYLENLGHKELAEIYKLASETQLPSVNLNVNDLVEPCTEDYCAEFTEPFSAYDINKVLGITTKYKGFIKITNVNPSVALAEILYQQAKLNFSQGKNANAIIQDLTLALKLVPQDAKSWKMLADISRAIDDKELEHAAAVQFVLHHPKSPESWVYLYLSYKEVDPKLALDLKRWLKIFEQKISFSSWAKKQISGE</sequence>
<protein>
    <recommendedName>
        <fullName evidence="4">Tetratricopeptide repeat protein</fullName>
    </recommendedName>
</protein>
<name>A0A7Y3YQE2_9VIBR</name>
<proteinExistence type="predicted"/>
<feature type="chain" id="PRO_5030830918" description="Tetratricopeptide repeat protein" evidence="1">
    <location>
        <begin position="22"/>
        <end position="374"/>
    </location>
</feature>
<dbReference type="RefSeq" id="WP_171368340.1">
    <property type="nucleotide sequence ID" value="NZ_VTXW01000014.1"/>
</dbReference>